<keyword evidence="8 10" id="KW-0786">Thiamine pyrophosphate</keyword>
<feature type="binding site" evidence="10">
    <location>
        <position position="145"/>
    </location>
    <ligand>
        <name>Mg(2+)</name>
        <dbReference type="ChEBI" id="CHEBI:18420"/>
    </ligand>
</feature>
<dbReference type="InterPro" id="IPR033248">
    <property type="entry name" value="Transketolase_C"/>
</dbReference>
<dbReference type="Pfam" id="PF02780">
    <property type="entry name" value="Transketolase_C"/>
    <property type="match status" value="1"/>
</dbReference>
<dbReference type="SUPFAM" id="SSF52518">
    <property type="entry name" value="Thiamin diphosphate-binding fold (THDP-binding)"/>
    <property type="match status" value="2"/>
</dbReference>
<comment type="similarity">
    <text evidence="2 10">Belongs to the transketolase family. DXPS subfamily.</text>
</comment>
<comment type="cofactor">
    <cofactor evidence="10">
        <name>thiamine diphosphate</name>
        <dbReference type="ChEBI" id="CHEBI:58937"/>
    </cofactor>
    <text evidence="10">Binds 1 thiamine pyrophosphate per subunit.</text>
</comment>
<comment type="subunit">
    <text evidence="3 10">Homodimer.</text>
</comment>
<dbReference type="PANTHER" id="PTHR43322">
    <property type="entry name" value="1-D-DEOXYXYLULOSE 5-PHOSPHATE SYNTHASE-RELATED"/>
    <property type="match status" value="1"/>
</dbReference>
<dbReference type="EC" id="2.2.1.7" evidence="10"/>
<evidence type="ECO:0000256" key="6">
    <source>
        <dbReference type="ARBA" id="ARBA00022842"/>
    </source>
</evidence>
<dbReference type="InterPro" id="IPR009014">
    <property type="entry name" value="Transketo_C/PFOR_II"/>
</dbReference>
<keyword evidence="5 10" id="KW-0479">Metal-binding</keyword>
<evidence type="ECO:0000313" key="13">
    <source>
        <dbReference type="Proteomes" id="UP001500631"/>
    </source>
</evidence>
<evidence type="ECO:0000256" key="5">
    <source>
        <dbReference type="ARBA" id="ARBA00022723"/>
    </source>
</evidence>
<evidence type="ECO:0000256" key="1">
    <source>
        <dbReference type="ARBA" id="ARBA00004980"/>
    </source>
</evidence>
<keyword evidence="13" id="KW-1185">Reference proteome</keyword>
<dbReference type="Proteomes" id="UP001500631">
    <property type="component" value="Unassembled WGS sequence"/>
</dbReference>
<reference evidence="13" key="1">
    <citation type="journal article" date="2019" name="Int. J. Syst. Evol. Microbiol.">
        <title>The Global Catalogue of Microorganisms (GCM) 10K type strain sequencing project: providing services to taxonomists for standard genome sequencing and annotation.</title>
        <authorList>
            <consortium name="The Broad Institute Genomics Platform"/>
            <consortium name="The Broad Institute Genome Sequencing Center for Infectious Disease"/>
            <person name="Wu L."/>
            <person name="Ma J."/>
        </authorList>
    </citation>
    <scope>NUCLEOTIDE SEQUENCE [LARGE SCALE GENOMIC DNA]</scope>
    <source>
        <strain evidence="13">JCM 18424</strain>
    </source>
</reference>
<evidence type="ECO:0000259" key="11">
    <source>
        <dbReference type="SMART" id="SM00861"/>
    </source>
</evidence>
<keyword evidence="6 10" id="KW-0460">Magnesium</keyword>
<dbReference type="InterPro" id="IPR020826">
    <property type="entry name" value="Transketolase_BS"/>
</dbReference>
<feature type="domain" description="Transketolase-like pyrimidine-binding" evidence="11">
    <location>
        <begin position="313"/>
        <end position="477"/>
    </location>
</feature>
<sequence>MSLLTQIQTPQDLKRLSTQELQQLAHELRQFLIQSVLESGGHFASGLGVIELTVALHYVFDAPNDDIVWDVGHQAYPHKILTERRDQLKSIRQKDGLKPFPCPKESKYDAFTVGHSSTSVSASLGMSIANDLLRTHHHAVAVIGDGALTAGMAFEALNHAGAIKADMLVILNDNNMSISPNVGALSNMVTKTLSNPIMQSLRSEGKRFIESLPLPHALELAKRTEEQIKNMVAGDGGLFEALDFQYFGPVDGHDLPSLIKILQNLKQKRGPKLLHLITQKGKGYSQAESAPVKFHAVSAPKPIDKIETKPTAKTYTQVFSQWICDVAKKDHKIVAITPAMREGSGLVEFEQHFPKRFFDVAIAEQHAVTIAAGMAMKGLKPIVAIYSTFLQRAYDQLIHDVALQDLPIVFAIDRAGVVGPDGPTHIGAFDLAYLRIVPNMVIMAPSDENEQYHMLNLALTVPHPTAIRYPRGSGEGIEITETLDIQFGKANIIRKGVDIVIFAVGTMLHVAEKAANALNATLVDLRFVKPLDAELITAEANKHNIIITIEDGVVTGGVGTAIQELLAQNFIFKPIKTFGLPDTFLEHGERHEVLAMAGLEADQFLKDVTEFKHTLMQHVQTPMPIGS</sequence>
<dbReference type="InterPro" id="IPR005475">
    <property type="entry name" value="Transketolase-like_Pyr-bd"/>
</dbReference>
<dbReference type="PANTHER" id="PTHR43322:SF5">
    <property type="entry name" value="1-DEOXY-D-XYLULOSE-5-PHOSPHATE SYNTHASE, CHLOROPLASTIC"/>
    <property type="match status" value="1"/>
</dbReference>
<dbReference type="EMBL" id="BAABKE010000005">
    <property type="protein sequence ID" value="GAA5101674.1"/>
    <property type="molecule type" value="Genomic_DNA"/>
</dbReference>
<dbReference type="NCBIfam" id="TIGR00204">
    <property type="entry name" value="dxs"/>
    <property type="match status" value="1"/>
</dbReference>
<comment type="function">
    <text evidence="10">Catalyzes the acyloin condensation reaction between C atoms 2 and 3 of pyruvate and glyceraldehyde 3-phosphate to yield 1-deoxy-D-xylulose-5-phosphate (DXP).</text>
</comment>
<dbReference type="Gene3D" id="3.40.50.920">
    <property type="match status" value="1"/>
</dbReference>
<evidence type="ECO:0000256" key="9">
    <source>
        <dbReference type="ARBA" id="ARBA00023229"/>
    </source>
</evidence>
<dbReference type="CDD" id="cd07033">
    <property type="entry name" value="TPP_PYR_DXS_TK_like"/>
    <property type="match status" value="1"/>
</dbReference>
<dbReference type="Pfam" id="PF02779">
    <property type="entry name" value="Transket_pyr"/>
    <property type="match status" value="1"/>
</dbReference>
<dbReference type="InterPro" id="IPR029061">
    <property type="entry name" value="THDP-binding"/>
</dbReference>
<evidence type="ECO:0000313" key="12">
    <source>
        <dbReference type="EMBL" id="GAA5101674.1"/>
    </source>
</evidence>
<feature type="binding site" evidence="10">
    <location>
        <begin position="114"/>
        <end position="116"/>
    </location>
    <ligand>
        <name>thiamine diphosphate</name>
        <dbReference type="ChEBI" id="CHEBI:58937"/>
    </ligand>
</feature>
<dbReference type="Pfam" id="PF13292">
    <property type="entry name" value="DXP_synthase_N"/>
    <property type="match status" value="1"/>
</dbReference>
<feature type="binding site" evidence="10">
    <location>
        <begin position="146"/>
        <end position="147"/>
    </location>
    <ligand>
        <name>thiamine diphosphate</name>
        <dbReference type="ChEBI" id="CHEBI:58937"/>
    </ligand>
</feature>
<dbReference type="RefSeq" id="WP_345667845.1">
    <property type="nucleotide sequence ID" value="NZ_BAABKE010000005.1"/>
</dbReference>
<evidence type="ECO:0000256" key="2">
    <source>
        <dbReference type="ARBA" id="ARBA00011081"/>
    </source>
</evidence>
<evidence type="ECO:0000256" key="4">
    <source>
        <dbReference type="ARBA" id="ARBA00022679"/>
    </source>
</evidence>
<comment type="catalytic activity">
    <reaction evidence="10">
        <text>D-glyceraldehyde 3-phosphate + pyruvate + H(+) = 1-deoxy-D-xylulose 5-phosphate + CO2</text>
        <dbReference type="Rhea" id="RHEA:12605"/>
        <dbReference type="ChEBI" id="CHEBI:15361"/>
        <dbReference type="ChEBI" id="CHEBI:15378"/>
        <dbReference type="ChEBI" id="CHEBI:16526"/>
        <dbReference type="ChEBI" id="CHEBI:57792"/>
        <dbReference type="ChEBI" id="CHEBI:59776"/>
        <dbReference type="EC" id="2.2.1.7"/>
    </reaction>
</comment>
<dbReference type="PROSITE" id="PS00802">
    <property type="entry name" value="TRANSKETOLASE_2"/>
    <property type="match status" value="1"/>
</dbReference>
<dbReference type="Gene3D" id="3.40.50.970">
    <property type="match status" value="2"/>
</dbReference>
<dbReference type="CDD" id="cd02007">
    <property type="entry name" value="TPP_DXS"/>
    <property type="match status" value="1"/>
</dbReference>
<accession>A0ABP9MZ45</accession>
<feature type="binding site" evidence="10">
    <location>
        <position position="174"/>
    </location>
    <ligand>
        <name>Mg(2+)</name>
        <dbReference type="ChEBI" id="CHEBI:18420"/>
    </ligand>
</feature>
<dbReference type="InterPro" id="IPR005477">
    <property type="entry name" value="Dxylulose-5-P_synthase"/>
</dbReference>
<keyword evidence="9 10" id="KW-0414">Isoprene biosynthesis</keyword>
<dbReference type="NCBIfam" id="NF003933">
    <property type="entry name" value="PRK05444.2-2"/>
    <property type="match status" value="1"/>
</dbReference>
<dbReference type="SUPFAM" id="SSF52922">
    <property type="entry name" value="TK C-terminal domain-like"/>
    <property type="match status" value="1"/>
</dbReference>
<evidence type="ECO:0000256" key="7">
    <source>
        <dbReference type="ARBA" id="ARBA00022977"/>
    </source>
</evidence>
<organism evidence="12 13">
    <name type="scientific">Wohlfahrtiimonas larvae</name>
    <dbReference type="NCBI Taxonomy" id="1157986"/>
    <lineage>
        <taxon>Bacteria</taxon>
        <taxon>Pseudomonadati</taxon>
        <taxon>Pseudomonadota</taxon>
        <taxon>Gammaproteobacteria</taxon>
        <taxon>Cardiobacteriales</taxon>
        <taxon>Ignatzschineriaceae</taxon>
        <taxon>Wohlfahrtiimonas</taxon>
    </lineage>
</organism>
<dbReference type="SMART" id="SM00861">
    <property type="entry name" value="Transket_pyr"/>
    <property type="match status" value="1"/>
</dbReference>
<evidence type="ECO:0000256" key="3">
    <source>
        <dbReference type="ARBA" id="ARBA00011738"/>
    </source>
</evidence>
<comment type="cofactor">
    <cofactor evidence="10">
        <name>Mg(2+)</name>
        <dbReference type="ChEBI" id="CHEBI:18420"/>
    </cofactor>
    <text evidence="10">Binds 1 Mg(2+) ion per subunit.</text>
</comment>
<feature type="binding site" evidence="10">
    <location>
        <position position="364"/>
    </location>
    <ligand>
        <name>thiamine diphosphate</name>
        <dbReference type="ChEBI" id="CHEBI:58937"/>
    </ligand>
</feature>
<dbReference type="PROSITE" id="PS00801">
    <property type="entry name" value="TRANSKETOLASE_1"/>
    <property type="match status" value="1"/>
</dbReference>
<feature type="binding site" evidence="10">
    <location>
        <position position="284"/>
    </location>
    <ligand>
        <name>thiamine diphosphate</name>
        <dbReference type="ChEBI" id="CHEBI:58937"/>
    </ligand>
</feature>
<feature type="binding site" evidence="10">
    <location>
        <position position="174"/>
    </location>
    <ligand>
        <name>thiamine diphosphate</name>
        <dbReference type="ChEBI" id="CHEBI:58937"/>
    </ligand>
</feature>
<keyword evidence="7 10" id="KW-0784">Thiamine biosynthesis</keyword>
<proteinExistence type="inferred from homology"/>
<evidence type="ECO:0000256" key="8">
    <source>
        <dbReference type="ARBA" id="ARBA00023052"/>
    </source>
</evidence>
<gene>
    <name evidence="10 12" type="primary">dxs</name>
    <name evidence="12" type="ORF">GCM10023338_18090</name>
</gene>
<protein>
    <recommendedName>
        <fullName evidence="10">1-deoxy-D-xylulose-5-phosphate synthase</fullName>
        <ecNumber evidence="10">2.2.1.7</ecNumber>
    </recommendedName>
    <alternativeName>
        <fullName evidence="10">1-deoxyxylulose-5-phosphate synthase</fullName>
        <shortName evidence="10">DXP synthase</shortName>
        <shortName evidence="10">DXPS</shortName>
    </alternativeName>
</protein>
<feature type="binding site" evidence="10">
    <location>
        <position position="73"/>
    </location>
    <ligand>
        <name>thiamine diphosphate</name>
        <dbReference type="ChEBI" id="CHEBI:58937"/>
    </ligand>
</feature>
<comment type="pathway">
    <text evidence="1 10">Metabolic intermediate biosynthesis; 1-deoxy-D-xylulose 5-phosphate biosynthesis; 1-deoxy-D-xylulose 5-phosphate from D-glyceraldehyde 3-phosphate and pyruvate: step 1/1.</text>
</comment>
<keyword evidence="4 10" id="KW-0808">Transferase</keyword>
<name>A0ABP9MZ45_9GAMM</name>
<dbReference type="InterPro" id="IPR049557">
    <property type="entry name" value="Transketolase_CS"/>
</dbReference>
<comment type="caution">
    <text evidence="12">The sequence shown here is derived from an EMBL/GenBank/DDBJ whole genome shotgun (WGS) entry which is preliminary data.</text>
</comment>
<dbReference type="HAMAP" id="MF_00315">
    <property type="entry name" value="DXP_synth"/>
    <property type="match status" value="1"/>
</dbReference>
<evidence type="ECO:0000256" key="10">
    <source>
        <dbReference type="HAMAP-Rule" id="MF_00315"/>
    </source>
</evidence>